<dbReference type="EMBL" id="CP002293">
    <property type="protein sequence ID" value="ADP76191.1"/>
    <property type="molecule type" value="Genomic_DNA"/>
</dbReference>
<keyword evidence="4" id="KW-0067">ATP-binding</keyword>
<dbReference type="PANTHER" id="PTHR43335:SF8">
    <property type="entry name" value="ABC TRANSPORTER, ATP-BINDING PROTEIN"/>
    <property type="match status" value="1"/>
</dbReference>
<dbReference type="InterPro" id="IPR003593">
    <property type="entry name" value="AAA+_ATPase"/>
</dbReference>
<evidence type="ECO:0000256" key="4">
    <source>
        <dbReference type="ARBA" id="ARBA00022840"/>
    </source>
</evidence>
<keyword evidence="3" id="KW-0547">Nucleotide-binding</keyword>
<dbReference type="SMART" id="SM00382">
    <property type="entry name" value="AAA"/>
    <property type="match status" value="1"/>
</dbReference>
<dbReference type="PROSITE" id="PS50893">
    <property type="entry name" value="ABC_TRANSPORTER_2"/>
    <property type="match status" value="1"/>
</dbReference>
<evidence type="ECO:0000313" key="6">
    <source>
        <dbReference type="EMBL" id="ADP76191.1"/>
    </source>
</evidence>
<dbReference type="KEGG" id="gmc:GY4MC1_3547"/>
<dbReference type="InterPro" id="IPR027417">
    <property type="entry name" value="P-loop_NTPase"/>
</dbReference>
<dbReference type="InterPro" id="IPR017871">
    <property type="entry name" value="ABC_transporter-like_CS"/>
</dbReference>
<comment type="similarity">
    <text evidence="1">Belongs to the ABC transporter superfamily.</text>
</comment>
<dbReference type="Gene3D" id="3.40.50.300">
    <property type="entry name" value="P-loop containing nucleotide triphosphate hydrolases"/>
    <property type="match status" value="1"/>
</dbReference>
<evidence type="ECO:0000256" key="1">
    <source>
        <dbReference type="ARBA" id="ARBA00005417"/>
    </source>
</evidence>
<feature type="domain" description="ABC transporter" evidence="5">
    <location>
        <begin position="27"/>
        <end position="250"/>
    </location>
</feature>
<reference evidence="6" key="1">
    <citation type="submission" date="2010-10" db="EMBL/GenBank/DDBJ databases">
        <title>Complete sequence of chromosome of Geobacillus sp. Y4.1MC1.</title>
        <authorList>
            <consortium name="US DOE Joint Genome Institute"/>
            <person name="Lucas S."/>
            <person name="Copeland A."/>
            <person name="Lapidus A."/>
            <person name="Cheng J.-F."/>
            <person name="Bruce D."/>
            <person name="Goodwin L."/>
            <person name="Pitluck S."/>
            <person name="Chertkov O."/>
            <person name="Zhang X."/>
            <person name="Detter J.C."/>
            <person name="Han C."/>
            <person name="Tapia R."/>
            <person name="Land M."/>
            <person name="Hauser L."/>
            <person name="Jeffries C."/>
            <person name="Kyrpides N."/>
            <person name="Ivanova N."/>
            <person name="Ovchinnikova G."/>
            <person name="Brumm P."/>
            <person name="Mead D."/>
            <person name="Woyke T."/>
        </authorList>
    </citation>
    <scope>NUCLEOTIDE SEQUENCE [LARGE SCALE GENOMIC DNA]</scope>
    <source>
        <strain evidence="6">Y4.1MC1</strain>
    </source>
</reference>
<dbReference type="InterPro" id="IPR022501">
    <property type="entry name" value="ABC_Gallidermin_ATP-bd"/>
</dbReference>
<dbReference type="InterPro" id="IPR003439">
    <property type="entry name" value="ABC_transporter-like_ATP-bd"/>
</dbReference>
<name>A0A7U3YI40_GEOS0</name>
<dbReference type="NCBIfam" id="TIGR03740">
    <property type="entry name" value="galliderm_ABC"/>
    <property type="match status" value="1"/>
</dbReference>
<organism evidence="6">
    <name type="scientific">Geobacillus sp. (strain Y4.1MC1)</name>
    <dbReference type="NCBI Taxonomy" id="581103"/>
    <lineage>
        <taxon>Bacteria</taxon>
        <taxon>Bacillati</taxon>
        <taxon>Bacillota</taxon>
        <taxon>Bacilli</taxon>
        <taxon>Bacillales</taxon>
        <taxon>Anoxybacillaceae</taxon>
        <taxon>Geobacillus</taxon>
    </lineage>
</organism>
<dbReference type="GO" id="GO:0016887">
    <property type="term" value="F:ATP hydrolysis activity"/>
    <property type="evidence" value="ECO:0007669"/>
    <property type="project" value="InterPro"/>
</dbReference>
<dbReference type="GO" id="GO:0005524">
    <property type="term" value="F:ATP binding"/>
    <property type="evidence" value="ECO:0007669"/>
    <property type="project" value="UniProtKB-KW"/>
</dbReference>
<evidence type="ECO:0000256" key="2">
    <source>
        <dbReference type="ARBA" id="ARBA00022448"/>
    </source>
</evidence>
<protein>
    <submittedName>
        <fullName evidence="6">ABC transporter related protein</fullName>
    </submittedName>
</protein>
<dbReference type="PROSITE" id="PS00211">
    <property type="entry name" value="ABC_TRANSPORTER_1"/>
    <property type="match status" value="1"/>
</dbReference>
<keyword evidence="2" id="KW-0813">Transport</keyword>
<dbReference type="CDD" id="cd03268">
    <property type="entry name" value="ABC_BcrA_bacitracin_resist"/>
    <property type="match status" value="1"/>
</dbReference>
<evidence type="ECO:0000256" key="3">
    <source>
        <dbReference type="ARBA" id="ARBA00022741"/>
    </source>
</evidence>
<proteinExistence type="inferred from homology"/>
<accession>A0A7U3YI40</accession>
<dbReference type="Pfam" id="PF00005">
    <property type="entry name" value="ABC_tran"/>
    <property type="match status" value="1"/>
</dbReference>
<dbReference type="AlphaFoldDB" id="A0A7U3YI40"/>
<evidence type="ECO:0000259" key="5">
    <source>
        <dbReference type="PROSITE" id="PS50893"/>
    </source>
</evidence>
<dbReference type="SUPFAM" id="SSF52540">
    <property type="entry name" value="P-loop containing nucleoside triphosphate hydrolases"/>
    <property type="match status" value="1"/>
</dbReference>
<dbReference type="PANTHER" id="PTHR43335">
    <property type="entry name" value="ABC TRANSPORTER, ATP-BINDING PROTEIN"/>
    <property type="match status" value="1"/>
</dbReference>
<gene>
    <name evidence="6" type="ORF">GY4MC1_3547</name>
</gene>
<sequence length="253" mass="28125">MGVLKLIQHVCKFPSHERGIEMEEYILQTNKLSKSFGKQLAVDNVSLKVKTNTIYGLLGPNGAGKSTTLKLLTGLFHPTSGEIIFNGHPWSRKDLKDIGVLIESPALYGNLTAYENLLVHTKVLHLPESRIQEVLKIVGLENTGKKKVSQFSFGMKQRLGIAKALLNHPKLLILDEPTNGLDPLGIQELRKLIRSFPSQGMTVILSSHILSEVAQLADHIGIIHHGKLKYQGEIEKNKDLEKLFMDVVSEKAK</sequence>